<evidence type="ECO:0000313" key="3">
    <source>
        <dbReference type="EMBL" id="CAF2076743.1"/>
    </source>
</evidence>
<dbReference type="EMBL" id="CAJNOW010016263">
    <property type="protein sequence ID" value="CAF1648766.1"/>
    <property type="molecule type" value="Genomic_DNA"/>
</dbReference>
<evidence type="ECO:0000313" key="12">
    <source>
        <dbReference type="Proteomes" id="UP000663866"/>
    </source>
</evidence>
<accession>A0A816C940</accession>
<dbReference type="OrthoDB" id="6078042at2759"/>
<evidence type="ECO:0000313" key="7">
    <source>
        <dbReference type="EMBL" id="CAF3824114.1"/>
    </source>
</evidence>
<dbReference type="Proteomes" id="UP000663834">
    <property type="component" value="Unassembled WGS sequence"/>
</dbReference>
<evidence type="ECO:0000313" key="2">
    <source>
        <dbReference type="EMBL" id="CAF1648766.1"/>
    </source>
</evidence>
<dbReference type="AlphaFoldDB" id="A0A816C940"/>
<dbReference type="Proteomes" id="UP000663842">
    <property type="component" value="Unassembled WGS sequence"/>
</dbReference>
<dbReference type="EMBL" id="CAJOBJ010000460">
    <property type="protein sequence ID" value="CAF3824114.1"/>
    <property type="molecule type" value="Genomic_DNA"/>
</dbReference>
<keyword evidence="12" id="KW-1185">Reference proteome</keyword>
<dbReference type="Proteomes" id="UP000663855">
    <property type="component" value="Unassembled WGS sequence"/>
</dbReference>
<sequence>MRIEQAAIPDESKLVLNALVDFLLAEPVNASLSDVKQLLISKVIEDLIDRQVSIETNDLVNDFIRILDLAPIDEWYLNFLRTSHEGLEIGERLCSITY</sequence>
<dbReference type="EMBL" id="CAJOBF010003563">
    <property type="protein sequence ID" value="CAF4097622.1"/>
    <property type="molecule type" value="Genomic_DNA"/>
</dbReference>
<dbReference type="EMBL" id="CAJNRE010014252">
    <property type="protein sequence ID" value="CAF2126220.1"/>
    <property type="molecule type" value="Genomic_DNA"/>
</dbReference>
<dbReference type="EMBL" id="CAJOBI010061766">
    <property type="protein sequence ID" value="CAF4418571.1"/>
    <property type="molecule type" value="Genomic_DNA"/>
</dbReference>
<dbReference type="Proteomes" id="UP000663866">
    <property type="component" value="Unassembled WGS sequence"/>
</dbReference>
<dbReference type="Proteomes" id="UP000676336">
    <property type="component" value="Unassembled WGS sequence"/>
</dbReference>
<evidence type="ECO:0000313" key="11">
    <source>
        <dbReference type="Proteomes" id="UP000663855"/>
    </source>
</evidence>
<dbReference type="Proteomes" id="UP000663856">
    <property type="component" value="Unassembled WGS sequence"/>
</dbReference>
<evidence type="ECO:0000313" key="1">
    <source>
        <dbReference type="EMBL" id="CAF1619308.1"/>
    </source>
</evidence>
<protein>
    <submittedName>
        <fullName evidence="1">Uncharacterized protein</fullName>
    </submittedName>
</protein>
<evidence type="ECO:0000313" key="6">
    <source>
        <dbReference type="EMBL" id="CAF3822194.1"/>
    </source>
</evidence>
<evidence type="ECO:0000313" key="9">
    <source>
        <dbReference type="EMBL" id="CAF4097622.1"/>
    </source>
</evidence>
<dbReference type="Proteomes" id="UP000663824">
    <property type="component" value="Unassembled WGS sequence"/>
</dbReference>
<name>A0A816C940_9BILA</name>
<proteinExistence type="predicted"/>
<organism evidence="1 11">
    <name type="scientific">Rotaria magnacalcarata</name>
    <dbReference type="NCBI Taxonomy" id="392030"/>
    <lineage>
        <taxon>Eukaryota</taxon>
        <taxon>Metazoa</taxon>
        <taxon>Spiralia</taxon>
        <taxon>Gnathifera</taxon>
        <taxon>Rotifera</taxon>
        <taxon>Eurotatoria</taxon>
        <taxon>Bdelloidea</taxon>
        <taxon>Philodinida</taxon>
        <taxon>Philodinidae</taxon>
        <taxon>Rotaria</taxon>
    </lineage>
</organism>
<evidence type="ECO:0000313" key="10">
    <source>
        <dbReference type="EMBL" id="CAF4418571.1"/>
    </source>
</evidence>
<reference evidence="1" key="1">
    <citation type="submission" date="2021-02" db="EMBL/GenBank/DDBJ databases">
        <authorList>
            <person name="Nowell W R."/>
        </authorList>
    </citation>
    <scope>NUCLEOTIDE SEQUENCE</scope>
</reference>
<evidence type="ECO:0000313" key="4">
    <source>
        <dbReference type="EMBL" id="CAF2126220.1"/>
    </source>
</evidence>
<dbReference type="EMBL" id="CAJNRG010013489">
    <property type="protein sequence ID" value="CAF2148979.1"/>
    <property type="molecule type" value="Genomic_DNA"/>
</dbReference>
<dbReference type="EMBL" id="CAJOBH010000866">
    <property type="protein sequence ID" value="CAF3822194.1"/>
    <property type="molecule type" value="Genomic_DNA"/>
</dbReference>
<dbReference type="Proteomes" id="UP000663887">
    <property type="component" value="Unassembled WGS sequence"/>
</dbReference>
<evidence type="ECO:0000313" key="5">
    <source>
        <dbReference type="EMBL" id="CAF2148979.1"/>
    </source>
</evidence>
<evidence type="ECO:0000313" key="8">
    <source>
        <dbReference type="EMBL" id="CAF3906099.1"/>
    </source>
</evidence>
<dbReference type="Proteomes" id="UP000681967">
    <property type="component" value="Unassembled WGS sequence"/>
</dbReference>
<gene>
    <name evidence="6" type="ORF">BYL167_LOCUS4182</name>
    <name evidence="1" type="ORF">CJN711_LOCUS37661</name>
    <name evidence="7" type="ORF">GIL414_LOCUS2400</name>
    <name evidence="2" type="ORF">KQP761_LOCUS29539</name>
    <name evidence="4" type="ORF">MBJ925_LOCUS26798</name>
    <name evidence="8" type="ORF">OVN521_LOCUS9773</name>
    <name evidence="10" type="ORF">SMN809_LOCUS31237</name>
    <name evidence="9" type="ORF">UXM345_LOCUS22048</name>
    <name evidence="3" type="ORF">WKI299_LOCUS15300</name>
    <name evidence="5" type="ORF">XDN619_LOCUS28270</name>
</gene>
<dbReference type="EMBL" id="CAJNRF010005949">
    <property type="protein sequence ID" value="CAF2076743.1"/>
    <property type="molecule type" value="Genomic_DNA"/>
</dbReference>
<dbReference type="EMBL" id="CAJNOV010018390">
    <property type="protein sequence ID" value="CAF1619308.1"/>
    <property type="molecule type" value="Genomic_DNA"/>
</dbReference>
<comment type="caution">
    <text evidence="1">The sequence shown here is derived from an EMBL/GenBank/DDBJ whole genome shotgun (WGS) entry which is preliminary data.</text>
</comment>
<dbReference type="EMBL" id="CAJOBG010001207">
    <property type="protein sequence ID" value="CAF3906099.1"/>
    <property type="molecule type" value="Genomic_DNA"/>
</dbReference>
<dbReference type="Proteomes" id="UP000681720">
    <property type="component" value="Unassembled WGS sequence"/>
</dbReference>